<dbReference type="Proteomes" id="UP000245647">
    <property type="component" value="Unassembled WGS sequence"/>
</dbReference>
<dbReference type="PANTHER" id="PTHR43133">
    <property type="entry name" value="RNA POLYMERASE ECF-TYPE SIGMA FACTO"/>
    <property type="match status" value="1"/>
</dbReference>
<dbReference type="GO" id="GO:0016987">
    <property type="term" value="F:sigma factor activity"/>
    <property type="evidence" value="ECO:0007669"/>
    <property type="project" value="UniProtKB-KW"/>
</dbReference>
<dbReference type="NCBIfam" id="TIGR02937">
    <property type="entry name" value="sigma70-ECF"/>
    <property type="match status" value="1"/>
</dbReference>
<dbReference type="InterPro" id="IPR039425">
    <property type="entry name" value="RNA_pol_sigma-70-like"/>
</dbReference>
<dbReference type="GO" id="GO:0003677">
    <property type="term" value="F:DNA binding"/>
    <property type="evidence" value="ECO:0007669"/>
    <property type="project" value="InterPro"/>
</dbReference>
<reference evidence="7 8" key="1">
    <citation type="submission" date="2018-04" db="EMBL/GenBank/DDBJ databases">
        <title>Pedobacter chongqingensis sp. nov., isolated from a rottenly hemp rope.</title>
        <authorList>
            <person name="Cai Y."/>
        </authorList>
    </citation>
    <scope>NUCLEOTIDE SEQUENCE [LARGE SCALE GENOMIC DNA]</scope>
    <source>
        <strain evidence="7 8">FJ4-8</strain>
    </source>
</reference>
<dbReference type="SUPFAM" id="SSF88946">
    <property type="entry name" value="Sigma2 domain of RNA polymerase sigma factors"/>
    <property type="match status" value="1"/>
</dbReference>
<dbReference type="InterPro" id="IPR013324">
    <property type="entry name" value="RNA_pol_sigma_r3/r4-like"/>
</dbReference>
<dbReference type="InterPro" id="IPR013249">
    <property type="entry name" value="RNA_pol_sigma70_r4_t2"/>
</dbReference>
<dbReference type="OrthoDB" id="9780326at2"/>
<dbReference type="Gene3D" id="1.10.1740.10">
    <property type="match status" value="1"/>
</dbReference>
<evidence type="ECO:0000256" key="3">
    <source>
        <dbReference type="ARBA" id="ARBA00023082"/>
    </source>
</evidence>
<keyword evidence="8" id="KW-1185">Reference proteome</keyword>
<dbReference type="Pfam" id="PF04542">
    <property type="entry name" value="Sigma70_r2"/>
    <property type="match status" value="1"/>
</dbReference>
<dbReference type="EMBL" id="QEAS01000019">
    <property type="protein sequence ID" value="PWG78941.1"/>
    <property type="molecule type" value="Genomic_DNA"/>
</dbReference>
<feature type="domain" description="RNA polymerase sigma factor 70 region 4 type 2" evidence="6">
    <location>
        <begin position="106"/>
        <end position="156"/>
    </location>
</feature>
<dbReference type="Gene3D" id="1.10.10.10">
    <property type="entry name" value="Winged helix-like DNA-binding domain superfamily/Winged helix DNA-binding domain"/>
    <property type="match status" value="1"/>
</dbReference>
<dbReference type="SUPFAM" id="SSF88659">
    <property type="entry name" value="Sigma3 and sigma4 domains of RNA polymerase sigma factors"/>
    <property type="match status" value="1"/>
</dbReference>
<dbReference type="Pfam" id="PF08281">
    <property type="entry name" value="Sigma70_r4_2"/>
    <property type="match status" value="1"/>
</dbReference>
<evidence type="ECO:0000256" key="4">
    <source>
        <dbReference type="ARBA" id="ARBA00023163"/>
    </source>
</evidence>
<evidence type="ECO:0000259" key="6">
    <source>
        <dbReference type="Pfam" id="PF08281"/>
    </source>
</evidence>
<evidence type="ECO:0000256" key="2">
    <source>
        <dbReference type="ARBA" id="ARBA00023015"/>
    </source>
</evidence>
<comment type="caution">
    <text evidence="7">The sequence shown here is derived from an EMBL/GenBank/DDBJ whole genome shotgun (WGS) entry which is preliminary data.</text>
</comment>
<dbReference type="GO" id="GO:0006352">
    <property type="term" value="P:DNA-templated transcription initiation"/>
    <property type="evidence" value="ECO:0007669"/>
    <property type="project" value="InterPro"/>
</dbReference>
<evidence type="ECO:0000313" key="7">
    <source>
        <dbReference type="EMBL" id="PWG78941.1"/>
    </source>
</evidence>
<protein>
    <submittedName>
        <fullName evidence="7">RNA polymerase subunit sigma-70</fullName>
    </submittedName>
</protein>
<organism evidence="7 8">
    <name type="scientific">Pararcticibacter amylolyticus</name>
    <dbReference type="NCBI Taxonomy" id="2173175"/>
    <lineage>
        <taxon>Bacteria</taxon>
        <taxon>Pseudomonadati</taxon>
        <taxon>Bacteroidota</taxon>
        <taxon>Sphingobacteriia</taxon>
        <taxon>Sphingobacteriales</taxon>
        <taxon>Sphingobacteriaceae</taxon>
        <taxon>Pararcticibacter</taxon>
    </lineage>
</organism>
<proteinExistence type="inferred from homology"/>
<keyword evidence="2" id="KW-0805">Transcription regulation</keyword>
<evidence type="ECO:0000313" key="8">
    <source>
        <dbReference type="Proteomes" id="UP000245647"/>
    </source>
</evidence>
<dbReference type="InterPro" id="IPR007627">
    <property type="entry name" value="RNA_pol_sigma70_r2"/>
</dbReference>
<dbReference type="InterPro" id="IPR014284">
    <property type="entry name" value="RNA_pol_sigma-70_dom"/>
</dbReference>
<gene>
    <name evidence="7" type="ORF">DDR33_20030</name>
</gene>
<dbReference type="AlphaFoldDB" id="A0A2U2PC14"/>
<dbReference type="RefSeq" id="WP_109417578.1">
    <property type="nucleotide sequence ID" value="NZ_QEAS01000019.1"/>
</dbReference>
<name>A0A2U2PC14_9SPHI</name>
<dbReference type="InterPro" id="IPR036388">
    <property type="entry name" value="WH-like_DNA-bd_sf"/>
</dbReference>
<feature type="domain" description="RNA polymerase sigma-70 region 2" evidence="5">
    <location>
        <begin position="11"/>
        <end position="79"/>
    </location>
</feature>
<evidence type="ECO:0000256" key="1">
    <source>
        <dbReference type="ARBA" id="ARBA00010641"/>
    </source>
</evidence>
<accession>A0A2U2PC14</accession>
<evidence type="ECO:0000259" key="5">
    <source>
        <dbReference type="Pfam" id="PF04542"/>
    </source>
</evidence>
<keyword evidence="3" id="KW-0731">Sigma factor</keyword>
<dbReference type="PANTHER" id="PTHR43133:SF45">
    <property type="entry name" value="RNA POLYMERASE ECF-TYPE SIGMA FACTOR"/>
    <property type="match status" value="1"/>
</dbReference>
<keyword evidence="4" id="KW-0804">Transcription</keyword>
<sequence>MDISEKQFLTLVAAHKGILHKVGRMYMDTAEDREDLHQEIIIQLWKSYGNFKGESEFSSWMYRVAVNTAITYFKKEKRRSDTFTYEVITEPVSEPYDDQKDQQLEVFYKAVQKLTAVEKAVILYFMEGLSHKEIGGQLGISEVNARVKLSRTKEKLQNIIKNSGHES</sequence>
<dbReference type="InterPro" id="IPR013325">
    <property type="entry name" value="RNA_pol_sigma_r2"/>
</dbReference>
<comment type="similarity">
    <text evidence="1">Belongs to the sigma-70 factor family. ECF subfamily.</text>
</comment>